<evidence type="ECO:0000313" key="2">
    <source>
        <dbReference type="Proteomes" id="UP000316304"/>
    </source>
</evidence>
<sequence>MPSLSKYQMHSVFSSVCLLGGDWLLMVPAIRAVRTAVERQNARQTHAMAMSTPHFKHMVSGIHFQPSTQSLICLRRGNHPDSIPIPT</sequence>
<keyword evidence="2" id="KW-1185">Reference proteome</keyword>
<dbReference type="EMBL" id="SJPT01000002">
    <property type="protein sequence ID" value="TWU25268.1"/>
    <property type="molecule type" value="Genomic_DNA"/>
</dbReference>
<reference evidence="1 2" key="1">
    <citation type="submission" date="2019-02" db="EMBL/GenBank/DDBJ databases">
        <title>Deep-cultivation of Planctomycetes and their phenomic and genomic characterization uncovers novel biology.</title>
        <authorList>
            <person name="Wiegand S."/>
            <person name="Jogler M."/>
            <person name="Boedeker C."/>
            <person name="Pinto D."/>
            <person name="Vollmers J."/>
            <person name="Rivas-Marin E."/>
            <person name="Kohn T."/>
            <person name="Peeters S.H."/>
            <person name="Heuer A."/>
            <person name="Rast P."/>
            <person name="Oberbeckmann S."/>
            <person name="Bunk B."/>
            <person name="Jeske O."/>
            <person name="Meyerdierks A."/>
            <person name="Storesund J.E."/>
            <person name="Kallscheuer N."/>
            <person name="Luecker S."/>
            <person name="Lage O.M."/>
            <person name="Pohl T."/>
            <person name="Merkel B.J."/>
            <person name="Hornburger P."/>
            <person name="Mueller R.-W."/>
            <person name="Bruemmer F."/>
            <person name="Labrenz M."/>
            <person name="Spormann A.M."/>
            <person name="Op Den Camp H."/>
            <person name="Overmann J."/>
            <person name="Amann R."/>
            <person name="Jetten M.S.M."/>
            <person name="Mascher T."/>
            <person name="Medema M.H."/>
            <person name="Devos D.P."/>
            <person name="Kaster A.-K."/>
            <person name="Ovreas L."/>
            <person name="Rohde M."/>
            <person name="Galperin M.Y."/>
            <person name="Jogler C."/>
        </authorList>
    </citation>
    <scope>NUCLEOTIDE SEQUENCE [LARGE SCALE GENOMIC DNA]</scope>
    <source>
        <strain evidence="1 2">Pla52o</strain>
    </source>
</reference>
<dbReference type="AlphaFoldDB" id="A0A5C6CLD7"/>
<organism evidence="1 2">
    <name type="scientific">Novipirellula galeiformis</name>
    <dbReference type="NCBI Taxonomy" id="2528004"/>
    <lineage>
        <taxon>Bacteria</taxon>
        <taxon>Pseudomonadati</taxon>
        <taxon>Planctomycetota</taxon>
        <taxon>Planctomycetia</taxon>
        <taxon>Pirellulales</taxon>
        <taxon>Pirellulaceae</taxon>
        <taxon>Novipirellula</taxon>
    </lineage>
</organism>
<accession>A0A5C6CLD7</accession>
<evidence type="ECO:0000313" key="1">
    <source>
        <dbReference type="EMBL" id="TWU25268.1"/>
    </source>
</evidence>
<protein>
    <submittedName>
        <fullName evidence="1">Uncharacterized protein</fullName>
    </submittedName>
</protein>
<name>A0A5C6CLD7_9BACT</name>
<dbReference type="Proteomes" id="UP000316304">
    <property type="component" value="Unassembled WGS sequence"/>
</dbReference>
<proteinExistence type="predicted"/>
<gene>
    <name evidence="1" type="ORF">Pla52o_15660</name>
</gene>
<comment type="caution">
    <text evidence="1">The sequence shown here is derived from an EMBL/GenBank/DDBJ whole genome shotgun (WGS) entry which is preliminary data.</text>
</comment>